<reference evidence="2 3" key="1">
    <citation type="submission" date="2021-02" db="EMBL/GenBank/DDBJ databases">
        <title>Draft genome and description of Leucobacter sp nov strain Marseille-Q4368.</title>
        <authorList>
            <person name="Boxberger M."/>
            <person name="La Scola B."/>
        </authorList>
    </citation>
    <scope>NUCLEOTIDE SEQUENCE [LARGE SCALE GENOMIC DNA]</scope>
    <source>
        <strain evidence="2 3">Marseille-Q4368</strain>
    </source>
</reference>
<comment type="caution">
    <text evidence="2">The sequence shown here is derived from an EMBL/GenBank/DDBJ whole genome shotgun (WGS) entry which is preliminary data.</text>
</comment>
<protein>
    <submittedName>
        <fullName evidence="2">DUF1643 domain-containing protein</fullName>
    </submittedName>
</protein>
<dbReference type="Pfam" id="PF07799">
    <property type="entry name" value="DUF1643"/>
    <property type="match status" value="1"/>
</dbReference>
<name>A0ABS5M9H0_9MICO</name>
<evidence type="ECO:0000313" key="3">
    <source>
        <dbReference type="Proteomes" id="UP000811492"/>
    </source>
</evidence>
<evidence type="ECO:0000313" key="2">
    <source>
        <dbReference type="EMBL" id="MBS3183465.1"/>
    </source>
</evidence>
<feature type="signal peptide" evidence="1">
    <location>
        <begin position="1"/>
        <end position="23"/>
    </location>
</feature>
<dbReference type="PROSITE" id="PS51257">
    <property type="entry name" value="PROKAR_LIPOPROTEIN"/>
    <property type="match status" value="1"/>
</dbReference>
<proteinExistence type="predicted"/>
<keyword evidence="3" id="KW-1185">Reference proteome</keyword>
<organism evidence="2 3">
    <name type="scientific">Leucobacter manosquensis</name>
    <dbReference type="NCBI Taxonomy" id="2810611"/>
    <lineage>
        <taxon>Bacteria</taxon>
        <taxon>Bacillati</taxon>
        <taxon>Actinomycetota</taxon>
        <taxon>Actinomycetes</taxon>
        <taxon>Micrococcales</taxon>
        <taxon>Microbacteriaceae</taxon>
        <taxon>Leucobacter</taxon>
    </lineage>
</organism>
<dbReference type="Proteomes" id="UP000811492">
    <property type="component" value="Unassembled WGS sequence"/>
</dbReference>
<dbReference type="RefSeq" id="WP_211650608.1">
    <property type="nucleotide sequence ID" value="NZ_JAFEVO010000002.1"/>
</dbReference>
<dbReference type="InterPro" id="IPR012441">
    <property type="entry name" value="DUF1643"/>
</dbReference>
<accession>A0ABS5M9H0</accession>
<gene>
    <name evidence="2" type="ORF">JSQ98_14860</name>
</gene>
<dbReference type="EMBL" id="JAFEVO010000002">
    <property type="protein sequence ID" value="MBS3183465.1"/>
    <property type="molecule type" value="Genomic_DNA"/>
</dbReference>
<feature type="chain" id="PRO_5046781447" evidence="1">
    <location>
        <begin position="24"/>
        <end position="204"/>
    </location>
</feature>
<sequence length="204" mass="22124">MKKFLSVLVAASMVLGAACIATALRPRTGRFRPVSQSVRRGGPMAQVDVVPEFITAAADIRGPYRYSLTRVWDTALPQLTYILLNPSTADATKLDPTLKQCVKIAKFNGFGSMLILNLYAYRATKPKDMKAATDPIGPENDLFLAAATGTVVGGWGNHADRSRAEFVKSLLPNMKALKVNATGHPKHPLYVSGTTRLIDWLPSP</sequence>
<evidence type="ECO:0000256" key="1">
    <source>
        <dbReference type="SAM" id="SignalP"/>
    </source>
</evidence>
<keyword evidence="1" id="KW-0732">Signal</keyword>